<dbReference type="PANTHER" id="PTHR11795:SF447">
    <property type="entry name" value="ABC TRANSPORTER PERMEASE PROTEIN"/>
    <property type="match status" value="1"/>
</dbReference>
<dbReference type="AlphaFoldDB" id="A0A4P0Y5P8"/>
<proteinExistence type="inferred from homology"/>
<dbReference type="GO" id="GO:0022857">
    <property type="term" value="F:transmembrane transporter activity"/>
    <property type="evidence" value="ECO:0007669"/>
    <property type="project" value="InterPro"/>
</dbReference>
<dbReference type="InterPro" id="IPR001851">
    <property type="entry name" value="ABC_transp_permease"/>
</dbReference>
<evidence type="ECO:0000256" key="1">
    <source>
        <dbReference type="ARBA" id="ARBA00004429"/>
    </source>
</evidence>
<accession>A0A4P0Y5P8</accession>
<name>A0A4P0Y5P8_KLEPN</name>
<dbReference type="Pfam" id="PF02653">
    <property type="entry name" value="BPD_transp_2"/>
    <property type="match status" value="1"/>
</dbReference>
<evidence type="ECO:0000256" key="7">
    <source>
        <dbReference type="ARBA" id="ARBA00023136"/>
    </source>
</evidence>
<evidence type="ECO:0000256" key="3">
    <source>
        <dbReference type="ARBA" id="ARBA00022475"/>
    </source>
</evidence>
<comment type="subcellular location">
    <subcellularLocation>
        <location evidence="1">Cell inner membrane</location>
        <topology evidence="1">Multi-pass membrane protein</topology>
    </subcellularLocation>
</comment>
<dbReference type="GO" id="GO:0006865">
    <property type="term" value="P:amino acid transport"/>
    <property type="evidence" value="ECO:0007669"/>
    <property type="project" value="UniProtKB-KW"/>
</dbReference>
<organism evidence="10">
    <name type="scientific">Klebsiella pneumoniae</name>
    <dbReference type="NCBI Taxonomy" id="573"/>
    <lineage>
        <taxon>Bacteria</taxon>
        <taxon>Pseudomonadati</taxon>
        <taxon>Pseudomonadota</taxon>
        <taxon>Gammaproteobacteria</taxon>
        <taxon>Enterobacterales</taxon>
        <taxon>Enterobacteriaceae</taxon>
        <taxon>Klebsiella/Raoultella group</taxon>
        <taxon>Klebsiella</taxon>
        <taxon>Klebsiella pneumoniae complex</taxon>
    </lineage>
</organism>
<evidence type="ECO:0000256" key="2">
    <source>
        <dbReference type="ARBA" id="ARBA00022448"/>
    </source>
</evidence>
<keyword evidence="2" id="KW-0813">Transport</keyword>
<protein>
    <submittedName>
        <fullName evidence="10">Urea ABC transporter, permease protein UrtB</fullName>
    </submittedName>
</protein>
<evidence type="ECO:0000313" key="10">
    <source>
        <dbReference type="EMBL" id="VTM55741.1"/>
    </source>
</evidence>
<keyword evidence="5" id="KW-0029">Amino-acid transport</keyword>
<evidence type="ECO:0000256" key="5">
    <source>
        <dbReference type="ARBA" id="ARBA00022970"/>
    </source>
</evidence>
<reference evidence="10" key="1">
    <citation type="submission" date="2019-04" db="EMBL/GenBank/DDBJ databases">
        <authorList>
            <consortium name="Pathogen Informatics"/>
        </authorList>
    </citation>
    <scope>NUCLEOTIDE SEQUENCE</scope>
    <source>
        <strain evidence="10">NCTC9183</strain>
    </source>
</reference>
<sequence>MGLSLGSVLLLAALGLAITYGLLGVINMAHGEMLMIGAYSCWLVQQALAQLAPQWLAFYPLVALRWRFW</sequence>
<evidence type="ECO:0000256" key="4">
    <source>
        <dbReference type="ARBA" id="ARBA00022692"/>
    </source>
</evidence>
<keyword evidence="6 9" id="KW-1133">Transmembrane helix</keyword>
<gene>
    <name evidence="10" type="primary">livH_3</name>
    <name evidence="10" type="ORF">NCTC9183_03684</name>
</gene>
<feature type="transmembrane region" description="Helical" evidence="9">
    <location>
        <begin position="43"/>
        <end position="64"/>
    </location>
</feature>
<dbReference type="PANTHER" id="PTHR11795">
    <property type="entry name" value="BRANCHED-CHAIN AMINO ACID TRANSPORT SYSTEM PERMEASE PROTEIN LIVH"/>
    <property type="match status" value="1"/>
</dbReference>
<dbReference type="Proteomes" id="UP000507695">
    <property type="component" value="Unassembled WGS sequence"/>
</dbReference>
<keyword evidence="7 9" id="KW-0472">Membrane</keyword>
<evidence type="ECO:0000256" key="8">
    <source>
        <dbReference type="ARBA" id="ARBA00037998"/>
    </source>
</evidence>
<evidence type="ECO:0000256" key="9">
    <source>
        <dbReference type="SAM" id="Phobius"/>
    </source>
</evidence>
<dbReference type="GO" id="GO:0005886">
    <property type="term" value="C:plasma membrane"/>
    <property type="evidence" value="ECO:0007669"/>
    <property type="project" value="UniProtKB-SubCell"/>
</dbReference>
<dbReference type="InterPro" id="IPR052157">
    <property type="entry name" value="BCAA_transport_permease"/>
</dbReference>
<evidence type="ECO:0000256" key="6">
    <source>
        <dbReference type="ARBA" id="ARBA00022989"/>
    </source>
</evidence>
<keyword evidence="3" id="KW-1003">Cell membrane</keyword>
<comment type="similarity">
    <text evidence="8">Belongs to the binding-protein-dependent transport system permease family. LivHM subfamily.</text>
</comment>
<keyword evidence="4 9" id="KW-0812">Transmembrane</keyword>
<dbReference type="EMBL" id="CABDVL010000003">
    <property type="protein sequence ID" value="VTM55741.1"/>
    <property type="molecule type" value="Genomic_DNA"/>
</dbReference>